<dbReference type="InterPro" id="IPR036443">
    <property type="entry name" value="Znf_RanBP2_sf"/>
</dbReference>
<dbReference type="GO" id="GO:0043130">
    <property type="term" value="F:ubiquitin binding"/>
    <property type="evidence" value="ECO:0007669"/>
    <property type="project" value="TreeGrafter"/>
</dbReference>
<dbReference type="PANTHER" id="PTHR12710">
    <property type="entry name" value="NUCLEAR PROTEIN LOCALIZATION 4"/>
    <property type="match status" value="1"/>
</dbReference>
<organism evidence="4">
    <name type="scientific">Hirondellea gigas</name>
    <dbReference type="NCBI Taxonomy" id="1518452"/>
    <lineage>
        <taxon>Eukaryota</taxon>
        <taxon>Metazoa</taxon>
        <taxon>Ecdysozoa</taxon>
        <taxon>Arthropoda</taxon>
        <taxon>Crustacea</taxon>
        <taxon>Multicrustacea</taxon>
        <taxon>Malacostraca</taxon>
        <taxon>Eumalacostraca</taxon>
        <taxon>Peracarida</taxon>
        <taxon>Amphipoda</taxon>
        <taxon>Amphilochidea</taxon>
        <taxon>Lysianassida</taxon>
        <taxon>Lysianassidira</taxon>
        <taxon>Lysianassoidea</taxon>
        <taxon>Lysianassidae</taxon>
        <taxon>Hirondellea</taxon>
    </lineage>
</organism>
<dbReference type="Pfam" id="PF11543">
    <property type="entry name" value="UN_NPL4"/>
    <property type="match status" value="1"/>
</dbReference>
<dbReference type="Gene3D" id="3.10.20.90">
    <property type="entry name" value="Phosphatidylinositol 3-kinase Catalytic Subunit, Chain A, domain 1"/>
    <property type="match status" value="1"/>
</dbReference>
<evidence type="ECO:0000256" key="1">
    <source>
        <dbReference type="ARBA" id="ARBA00011025"/>
    </source>
</evidence>
<dbReference type="SUPFAM" id="SSF90209">
    <property type="entry name" value="Ran binding protein zinc finger-like"/>
    <property type="match status" value="1"/>
</dbReference>
<dbReference type="GO" id="GO:0031625">
    <property type="term" value="F:ubiquitin protein ligase binding"/>
    <property type="evidence" value="ECO:0007669"/>
    <property type="project" value="TreeGrafter"/>
</dbReference>
<comment type="similarity">
    <text evidence="1">Belongs to the NPL4 family.</text>
</comment>
<protein>
    <submittedName>
        <fullName evidence="4">Nuclear protein localization protein 4 homolog</fullName>
    </submittedName>
</protein>
<dbReference type="CDD" id="cd17055">
    <property type="entry name" value="Ubl_AtNPL4_like"/>
    <property type="match status" value="1"/>
</dbReference>
<reference evidence="5" key="1">
    <citation type="submission" date="2017-11" db="EMBL/GenBank/DDBJ databases">
        <title>The sensing device of the deep-sea amphipod.</title>
        <authorList>
            <person name="Kobayashi H."/>
            <person name="Nagahama T."/>
            <person name="Arai W."/>
            <person name="Sasagawa Y."/>
            <person name="Umeda M."/>
            <person name="Hayashi T."/>
            <person name="Nikaido I."/>
            <person name="Watanabe H."/>
            <person name="Oguri K."/>
            <person name="Kitazato H."/>
            <person name="Fujioka K."/>
            <person name="Kido Y."/>
            <person name="Takami H."/>
        </authorList>
    </citation>
    <scope>NUCLEOTIDE SEQUENCE</scope>
    <source>
        <tissue evidence="5">Whole body</tissue>
    </source>
</reference>
<evidence type="ECO:0000313" key="5">
    <source>
        <dbReference type="EMBL" id="LAC22457.1"/>
    </source>
</evidence>
<dbReference type="Pfam" id="PF05021">
    <property type="entry name" value="NPL4"/>
    <property type="match status" value="1"/>
</dbReference>
<dbReference type="InterPro" id="IPR024682">
    <property type="entry name" value="Npl4_Ub-like_dom"/>
</dbReference>
<dbReference type="Pfam" id="PF05020">
    <property type="entry name" value="zf-NPL4"/>
    <property type="match status" value="1"/>
</dbReference>
<dbReference type="InterPro" id="IPR007716">
    <property type="entry name" value="NPL4_Zn-bd_put"/>
</dbReference>
<reference evidence="4" key="2">
    <citation type="journal article" date="2018" name="Biosci. Biotechnol. Biochem.">
        <title>Polysaccharide hydrolase of the hadal zone amphipods Hirondellea gigas.</title>
        <authorList>
            <person name="Kobayashi H."/>
            <person name="Nagahama T."/>
            <person name="Arai W."/>
            <person name="Sasagawa Y."/>
            <person name="Umeda M."/>
            <person name="Hayashi T."/>
            <person name="Nikaido I."/>
            <person name="Watanabe H."/>
            <person name="Oguri K."/>
            <person name="Kitazato H."/>
            <person name="Fujioka K."/>
            <person name="Kido Y."/>
            <person name="Takami H."/>
        </authorList>
    </citation>
    <scope>NUCLEOTIDE SEQUENCE</scope>
    <source>
        <tissue evidence="4">Whole body</tissue>
    </source>
</reference>
<dbReference type="PANTHER" id="PTHR12710:SF0">
    <property type="entry name" value="NUCLEAR PROTEIN LOCALIZATION PROTEIN 4 HOMOLOG"/>
    <property type="match status" value="1"/>
</dbReference>
<feature type="compositionally biased region" description="Polar residues" evidence="2">
    <location>
        <begin position="113"/>
        <end position="126"/>
    </location>
</feature>
<feature type="region of interest" description="Disordered" evidence="2">
    <location>
        <begin position="90"/>
        <end position="130"/>
    </location>
</feature>
<dbReference type="InterPro" id="IPR037518">
    <property type="entry name" value="MPN"/>
</dbReference>
<sequence length="649" mass="71146">MLLRIQSSEGTKRVEVKPSDSILQLYRKASQAFGVSIEAVTLYNDKLRKKELVTAGKKTVNSSKLVHGDMIYMHSKQDCASNQATPMDIADTTGGCSSSNSSYMNSEPSTSNAGSSSKGRNSSLQSKVKVVEDSLDQQLKQEEGRIPGKRNPVLCHHKGNSRCIHCTDIDPWDENYLKTNNIKHMSFHTYLKKLKSGVDKGKFVQVSSIQCSIKSGCTEHPPWPQGICSSCQPSAVTLSSQPFRHVDAVIFENRTIVENFLTYWRTTGHQRAGILYGRHVVHRDVPLGIRAEVAAIYEPPQESTTDYLKLLPDNNKPLVDQVAAGLGLVCVGWVFTDLVPLDASSGTVRHLRHSDTYFLSSHEVMTAASLQLQHPNTCSLSPNGVYGSRFATVIVTGDANNQVHMEGYQVSHQCEALVSANCLLPTLDAPELAYVKESTTKQYVPDVFFKEKDEYGNEVTRLGRPLPVEYLLLDLPVSTPNNPTHTFTERTQDAFPIENRLLESHLQDFPTLAIHIHRIQNDSEFLKFVSDFHVLLYLYTMDMVPLRAEMAALFEAITSKDLGAIGKWRNRETWSTVEKLVEASPPPGQSSGAAAAGGGSAASRSSNSNGVAGAGAAGAAAGESWTCVHCTFINQSTGGDVCDMCHLPR</sequence>
<evidence type="ECO:0000313" key="4">
    <source>
        <dbReference type="EMBL" id="LAB68889.1"/>
    </source>
</evidence>
<dbReference type="EMBL" id="IACT01003208">
    <property type="protein sequence ID" value="LAC22457.1"/>
    <property type="molecule type" value="mRNA"/>
</dbReference>
<dbReference type="CDD" id="cd08061">
    <property type="entry name" value="MPN_NPL4"/>
    <property type="match status" value="1"/>
</dbReference>
<dbReference type="AlphaFoldDB" id="A0A2P2I4E1"/>
<feature type="compositionally biased region" description="Low complexity" evidence="2">
    <location>
        <begin position="97"/>
        <end position="112"/>
    </location>
</feature>
<dbReference type="InterPro" id="IPR016563">
    <property type="entry name" value="Npl4"/>
</dbReference>
<name>A0A2P2I4E1_9CRUS</name>
<dbReference type="GO" id="GO:0005634">
    <property type="term" value="C:nucleus"/>
    <property type="evidence" value="ECO:0007669"/>
    <property type="project" value="TreeGrafter"/>
</dbReference>
<dbReference type="EMBL" id="IACF01003266">
    <property type="protein sequence ID" value="LAB68889.1"/>
    <property type="molecule type" value="mRNA"/>
</dbReference>
<evidence type="ECO:0000256" key="2">
    <source>
        <dbReference type="SAM" id="MobiDB-lite"/>
    </source>
</evidence>
<feature type="region of interest" description="Disordered" evidence="2">
    <location>
        <begin position="582"/>
        <end position="608"/>
    </location>
</feature>
<dbReference type="InterPro" id="IPR029071">
    <property type="entry name" value="Ubiquitin-like_domsf"/>
</dbReference>
<dbReference type="Gene3D" id="3.40.140.10">
    <property type="entry name" value="Cytidine Deaminase, domain 2"/>
    <property type="match status" value="1"/>
</dbReference>
<feature type="domain" description="MPN" evidence="3">
    <location>
        <begin position="249"/>
        <end position="386"/>
    </location>
</feature>
<dbReference type="SUPFAM" id="SSF54236">
    <property type="entry name" value="Ubiquitin-like"/>
    <property type="match status" value="1"/>
</dbReference>
<dbReference type="PROSITE" id="PS50249">
    <property type="entry name" value="MPN"/>
    <property type="match status" value="1"/>
</dbReference>
<accession>A0A2P2I4E1</accession>
<dbReference type="GO" id="GO:0006511">
    <property type="term" value="P:ubiquitin-dependent protein catabolic process"/>
    <property type="evidence" value="ECO:0007669"/>
    <property type="project" value="InterPro"/>
</dbReference>
<proteinExistence type="evidence at transcript level"/>
<dbReference type="PIRSF" id="PIRSF010052">
    <property type="entry name" value="Polyub_prc_Npl4"/>
    <property type="match status" value="1"/>
</dbReference>
<dbReference type="InterPro" id="IPR007717">
    <property type="entry name" value="NPL4_C"/>
</dbReference>
<evidence type="ECO:0000259" key="3">
    <source>
        <dbReference type="PROSITE" id="PS50249"/>
    </source>
</evidence>